<sequence length="75" mass="8698">MESDEVDGEIDRYYLCVTCGRLKHEDLYAEQGNCTCDDCHEADRHEINYREAPDGNGYVSEKSPQTDRDCYEANR</sequence>
<evidence type="ECO:0000256" key="1">
    <source>
        <dbReference type="SAM" id="MobiDB-lite"/>
    </source>
</evidence>
<evidence type="ECO:0000313" key="3">
    <source>
        <dbReference type="Proteomes" id="UP000216308"/>
    </source>
</evidence>
<dbReference type="EMBL" id="NHPJ01000107">
    <property type="protein sequence ID" value="OYR55218.1"/>
    <property type="molecule type" value="Genomic_DNA"/>
</dbReference>
<accession>A0A256IF99</accession>
<feature type="compositionally biased region" description="Basic and acidic residues" evidence="1">
    <location>
        <begin position="64"/>
        <end position="75"/>
    </location>
</feature>
<dbReference type="Proteomes" id="UP000216308">
    <property type="component" value="Unassembled WGS sequence"/>
</dbReference>
<keyword evidence="3" id="KW-1185">Reference proteome</keyword>
<organism evidence="2 3">
    <name type="scientific">Halorubrum halodurans</name>
    <dbReference type="NCBI Taxonomy" id="1383851"/>
    <lineage>
        <taxon>Archaea</taxon>
        <taxon>Methanobacteriati</taxon>
        <taxon>Methanobacteriota</taxon>
        <taxon>Stenosarchaea group</taxon>
        <taxon>Halobacteria</taxon>
        <taxon>Halobacteriales</taxon>
        <taxon>Haloferacaceae</taxon>
        <taxon>Halorubrum</taxon>
    </lineage>
</organism>
<feature type="region of interest" description="Disordered" evidence="1">
    <location>
        <begin position="50"/>
        <end position="75"/>
    </location>
</feature>
<evidence type="ECO:0000313" key="2">
    <source>
        <dbReference type="EMBL" id="OYR55218.1"/>
    </source>
</evidence>
<name>A0A256IF99_9EURY</name>
<protein>
    <submittedName>
        <fullName evidence="2">Uncharacterized protein</fullName>
    </submittedName>
</protein>
<dbReference type="AlphaFoldDB" id="A0A256IF99"/>
<dbReference type="RefSeq" id="WP_094533490.1">
    <property type="nucleotide sequence ID" value="NZ_NHPJ01000107.1"/>
</dbReference>
<comment type="caution">
    <text evidence="2">The sequence shown here is derived from an EMBL/GenBank/DDBJ whole genome shotgun (WGS) entry which is preliminary data.</text>
</comment>
<gene>
    <name evidence="2" type="ORF">DJ70_12435</name>
</gene>
<reference evidence="2 3" key="1">
    <citation type="journal article" date="2014" name="Front. Microbiol.">
        <title>Population and genomic analysis of the genus Halorubrum.</title>
        <authorList>
            <person name="Fullmer M.S."/>
            <person name="Soucy S.M."/>
            <person name="Swithers K.S."/>
            <person name="Makkay A.M."/>
            <person name="Wheeler R."/>
            <person name="Ventosa A."/>
            <person name="Gogarten J.P."/>
            <person name="Papke R.T."/>
        </authorList>
    </citation>
    <scope>NUCLEOTIDE SEQUENCE [LARGE SCALE GENOMIC DNA]</scope>
    <source>
        <strain evidence="2 3">Cb34</strain>
    </source>
</reference>
<proteinExistence type="predicted"/>